<dbReference type="GO" id="GO:0005737">
    <property type="term" value="C:cytoplasm"/>
    <property type="evidence" value="ECO:0007669"/>
    <property type="project" value="TreeGrafter"/>
</dbReference>
<dbReference type="SUPFAM" id="SSF53254">
    <property type="entry name" value="Phosphoglycerate mutase-like"/>
    <property type="match status" value="1"/>
</dbReference>
<dbReference type="InterPro" id="IPR029033">
    <property type="entry name" value="His_PPase_superfam"/>
</dbReference>
<dbReference type="EMBL" id="LR593887">
    <property type="protein sequence ID" value="VTS00885.1"/>
    <property type="molecule type" value="Genomic_DNA"/>
</dbReference>
<keyword evidence="5" id="KW-1185">Reference proteome</keyword>
<dbReference type="InterPro" id="IPR050275">
    <property type="entry name" value="PGM_Phosphatase"/>
</dbReference>
<dbReference type="InParanoid" id="A0A6C2YLG3"/>
<dbReference type="RefSeq" id="WP_162657459.1">
    <property type="nucleotide sequence ID" value="NZ_LR593887.1"/>
</dbReference>
<organism evidence="4">
    <name type="scientific">Tuwongella immobilis</name>
    <dbReference type="NCBI Taxonomy" id="692036"/>
    <lineage>
        <taxon>Bacteria</taxon>
        <taxon>Pseudomonadati</taxon>
        <taxon>Planctomycetota</taxon>
        <taxon>Planctomycetia</taxon>
        <taxon>Gemmatales</taxon>
        <taxon>Gemmataceae</taxon>
        <taxon>Tuwongella</taxon>
    </lineage>
</organism>
<evidence type="ECO:0000256" key="3">
    <source>
        <dbReference type="PIRSR" id="PIRSR613078-3"/>
    </source>
</evidence>
<feature type="active site" description="Proton donor/acceptor" evidence="1">
    <location>
        <position position="82"/>
    </location>
</feature>
<dbReference type="AlphaFoldDB" id="A0A6C2YLG3"/>
<evidence type="ECO:0000256" key="1">
    <source>
        <dbReference type="PIRSR" id="PIRSR613078-1"/>
    </source>
</evidence>
<dbReference type="PANTHER" id="PTHR48100">
    <property type="entry name" value="BROAD-SPECIFICITY PHOSPHATASE YOR283W-RELATED"/>
    <property type="match status" value="1"/>
</dbReference>
<protein>
    <recommendedName>
        <fullName evidence="6">Histidine phosphatase family protein</fullName>
    </recommendedName>
</protein>
<dbReference type="KEGG" id="tim:GMBLW1_16940"/>
<accession>A0A6C2YLG3</accession>
<dbReference type="Proteomes" id="UP000464378">
    <property type="component" value="Chromosome"/>
</dbReference>
<reference evidence="4" key="1">
    <citation type="submission" date="2019-04" db="EMBL/GenBank/DDBJ databases">
        <authorList>
            <consortium name="Science for Life Laboratories"/>
        </authorList>
    </citation>
    <scope>NUCLEOTIDE SEQUENCE</scope>
    <source>
        <strain evidence="4">MBLW1</strain>
    </source>
</reference>
<evidence type="ECO:0000313" key="5">
    <source>
        <dbReference type="Proteomes" id="UP000464378"/>
    </source>
</evidence>
<dbReference type="SMART" id="SM00855">
    <property type="entry name" value="PGAM"/>
    <property type="match status" value="1"/>
</dbReference>
<feature type="site" description="Transition state stabilizer" evidence="3">
    <location>
        <position position="150"/>
    </location>
</feature>
<dbReference type="GO" id="GO:0016791">
    <property type="term" value="F:phosphatase activity"/>
    <property type="evidence" value="ECO:0007669"/>
    <property type="project" value="TreeGrafter"/>
</dbReference>
<name>A0A6C2YLG3_9BACT</name>
<dbReference type="Gene3D" id="3.40.50.1240">
    <property type="entry name" value="Phosphoglycerate mutase-like"/>
    <property type="match status" value="1"/>
</dbReference>
<gene>
    <name evidence="4" type="ORF">GMBLW1_16940</name>
</gene>
<sequence length="214" mass="23544">MQTRIWLMRHAETATPHLFHGAESDIGLSELGVAQAKAAAEVYAQFRPDVIVSSGMLRARLTAAPIVEMCQVPYEIELDLHERKVGALSGTPNDATGGVWPETLQRWVRGELDYAPAGSESFEAIRSRVVPAFERVATRHAGKSVVIVAHGIVCRVLLLSILEGWSPEDWTKLGRIPNMAVSELIHWAGTWQAVRTNEVFPEVAALSAMPDRRS</sequence>
<feature type="binding site" evidence="2">
    <location>
        <position position="58"/>
    </location>
    <ligand>
        <name>substrate</name>
    </ligand>
</feature>
<dbReference type="CDD" id="cd07067">
    <property type="entry name" value="HP_PGM_like"/>
    <property type="match status" value="1"/>
</dbReference>
<evidence type="ECO:0000256" key="2">
    <source>
        <dbReference type="PIRSR" id="PIRSR613078-2"/>
    </source>
</evidence>
<dbReference type="EMBL" id="LR586016">
    <property type="protein sequence ID" value="VIP02266.1"/>
    <property type="molecule type" value="Genomic_DNA"/>
</dbReference>
<feature type="active site" description="Tele-phosphohistidine intermediate" evidence="1">
    <location>
        <position position="10"/>
    </location>
</feature>
<evidence type="ECO:0000313" key="4">
    <source>
        <dbReference type="EMBL" id="VIP02266.1"/>
    </source>
</evidence>
<dbReference type="InterPro" id="IPR013078">
    <property type="entry name" value="His_Pase_superF_clade-1"/>
</dbReference>
<dbReference type="Pfam" id="PF00300">
    <property type="entry name" value="His_Phos_1"/>
    <property type="match status" value="1"/>
</dbReference>
<dbReference type="PANTHER" id="PTHR48100:SF1">
    <property type="entry name" value="HISTIDINE PHOSPHATASE FAMILY PROTEIN-RELATED"/>
    <property type="match status" value="1"/>
</dbReference>
<proteinExistence type="predicted"/>
<evidence type="ECO:0008006" key="6">
    <source>
        <dbReference type="Google" id="ProtNLM"/>
    </source>
</evidence>